<dbReference type="Gene3D" id="3.30.565.10">
    <property type="entry name" value="Histidine kinase-like ATPase, C-terminal domain"/>
    <property type="match status" value="1"/>
</dbReference>
<dbReference type="InterPro" id="IPR013656">
    <property type="entry name" value="PAS_4"/>
</dbReference>
<dbReference type="Pfam" id="PF00072">
    <property type="entry name" value="Response_reg"/>
    <property type="match status" value="1"/>
</dbReference>
<dbReference type="GO" id="GO:0000155">
    <property type="term" value="F:phosphorelay sensor kinase activity"/>
    <property type="evidence" value="ECO:0007669"/>
    <property type="project" value="InterPro"/>
</dbReference>
<feature type="domain" description="Response regulatory" evidence="6">
    <location>
        <begin position="394"/>
        <end position="510"/>
    </location>
</feature>
<dbReference type="InterPro" id="IPR035965">
    <property type="entry name" value="PAS-like_dom_sf"/>
</dbReference>
<dbReference type="PANTHER" id="PTHR43065">
    <property type="entry name" value="SENSOR HISTIDINE KINASE"/>
    <property type="match status" value="1"/>
</dbReference>
<evidence type="ECO:0000259" key="6">
    <source>
        <dbReference type="PROSITE" id="PS50110"/>
    </source>
</evidence>
<dbReference type="AlphaFoldDB" id="Q1IM81"/>
<dbReference type="Gene3D" id="3.30.450.20">
    <property type="entry name" value="PAS domain"/>
    <property type="match status" value="1"/>
</dbReference>
<keyword evidence="3 4" id="KW-0597">Phosphoprotein</keyword>
<dbReference type="PROSITE" id="PS50112">
    <property type="entry name" value="PAS"/>
    <property type="match status" value="1"/>
</dbReference>
<dbReference type="InterPro" id="IPR036890">
    <property type="entry name" value="HATPase_C_sf"/>
</dbReference>
<dbReference type="InterPro" id="IPR005467">
    <property type="entry name" value="His_kinase_dom"/>
</dbReference>
<dbReference type="EC" id="2.7.13.3" evidence="2"/>
<dbReference type="eggNOG" id="COG0745">
    <property type="taxonomic scope" value="Bacteria"/>
</dbReference>
<accession>Q1IM81</accession>
<evidence type="ECO:0000256" key="4">
    <source>
        <dbReference type="PROSITE-ProRule" id="PRU00169"/>
    </source>
</evidence>
<dbReference type="Pfam" id="PF02518">
    <property type="entry name" value="HATPase_c"/>
    <property type="match status" value="1"/>
</dbReference>
<dbReference type="HOGENOM" id="CLU_000445_114_51_0"/>
<feature type="domain" description="Histidine kinase" evidence="5">
    <location>
        <begin position="150"/>
        <end position="373"/>
    </location>
</feature>
<dbReference type="OrthoDB" id="9761183at2"/>
<reference evidence="8 9" key="1">
    <citation type="journal article" date="2009" name="Appl. Environ. Microbiol.">
        <title>Three genomes from the phylum Acidobacteria provide insight into the lifestyles of these microorganisms in soils.</title>
        <authorList>
            <person name="Ward N.L."/>
            <person name="Challacombe J.F."/>
            <person name="Janssen P.H."/>
            <person name="Henrissat B."/>
            <person name="Coutinho P.M."/>
            <person name="Wu M."/>
            <person name="Xie G."/>
            <person name="Haft D.H."/>
            <person name="Sait M."/>
            <person name="Badger J."/>
            <person name="Barabote R.D."/>
            <person name="Bradley B."/>
            <person name="Brettin T.S."/>
            <person name="Brinkac L.M."/>
            <person name="Bruce D."/>
            <person name="Creasy T."/>
            <person name="Daugherty S.C."/>
            <person name="Davidsen T.M."/>
            <person name="DeBoy R.T."/>
            <person name="Detter J.C."/>
            <person name="Dodson R.J."/>
            <person name="Durkin A.S."/>
            <person name="Ganapathy A."/>
            <person name="Gwinn-Giglio M."/>
            <person name="Han C.S."/>
            <person name="Khouri H."/>
            <person name="Kiss H."/>
            <person name="Kothari S.P."/>
            <person name="Madupu R."/>
            <person name="Nelson K.E."/>
            <person name="Nelson W.C."/>
            <person name="Paulsen I."/>
            <person name="Penn K."/>
            <person name="Ren Q."/>
            <person name="Rosovitz M.J."/>
            <person name="Selengut J.D."/>
            <person name="Shrivastava S."/>
            <person name="Sullivan S.A."/>
            <person name="Tapia R."/>
            <person name="Thompson L.S."/>
            <person name="Watkins K.L."/>
            <person name="Yang Q."/>
            <person name="Yu C."/>
            <person name="Zafar N."/>
            <person name="Zhou L."/>
            <person name="Kuske C.R."/>
        </authorList>
    </citation>
    <scope>NUCLEOTIDE SEQUENCE [LARGE SCALE GENOMIC DNA]</scope>
    <source>
        <strain evidence="8 9">Ellin345</strain>
    </source>
</reference>
<dbReference type="InterPro" id="IPR003661">
    <property type="entry name" value="HisK_dim/P_dom"/>
</dbReference>
<dbReference type="RefSeq" id="WP_011523820.1">
    <property type="nucleotide sequence ID" value="NC_008009.1"/>
</dbReference>
<dbReference type="NCBIfam" id="TIGR00229">
    <property type="entry name" value="sensory_box"/>
    <property type="match status" value="1"/>
</dbReference>
<dbReference type="SUPFAM" id="SSF52172">
    <property type="entry name" value="CheY-like"/>
    <property type="match status" value="1"/>
</dbReference>
<keyword evidence="9" id="KW-1185">Reference proteome</keyword>
<dbReference type="Proteomes" id="UP000002432">
    <property type="component" value="Chromosome"/>
</dbReference>
<dbReference type="CDD" id="cd00156">
    <property type="entry name" value="REC"/>
    <property type="match status" value="1"/>
</dbReference>
<evidence type="ECO:0000313" key="8">
    <source>
        <dbReference type="EMBL" id="ABF42019.1"/>
    </source>
</evidence>
<proteinExistence type="predicted"/>
<evidence type="ECO:0000256" key="3">
    <source>
        <dbReference type="ARBA" id="ARBA00022553"/>
    </source>
</evidence>
<dbReference type="CDD" id="cd00130">
    <property type="entry name" value="PAS"/>
    <property type="match status" value="1"/>
</dbReference>
<dbReference type="KEGG" id="aba:Acid345_3018"/>
<dbReference type="InterPro" id="IPR003594">
    <property type="entry name" value="HATPase_dom"/>
</dbReference>
<dbReference type="EnsemblBacteria" id="ABF42019">
    <property type="protein sequence ID" value="ABF42019"/>
    <property type="gene ID" value="Acid345_3018"/>
</dbReference>
<dbReference type="InterPro" id="IPR011006">
    <property type="entry name" value="CheY-like_superfamily"/>
</dbReference>
<dbReference type="PRINTS" id="PR00344">
    <property type="entry name" value="BCTRLSENSOR"/>
</dbReference>
<comment type="catalytic activity">
    <reaction evidence="1">
        <text>ATP + protein L-histidine = ADP + protein N-phospho-L-histidine.</text>
        <dbReference type="EC" id="2.7.13.3"/>
    </reaction>
</comment>
<dbReference type="SMART" id="SM00448">
    <property type="entry name" value="REC"/>
    <property type="match status" value="1"/>
</dbReference>
<dbReference type="PROSITE" id="PS50110">
    <property type="entry name" value="RESPONSE_REGULATORY"/>
    <property type="match status" value="1"/>
</dbReference>
<dbReference type="SUPFAM" id="SSF55785">
    <property type="entry name" value="PYP-like sensor domain (PAS domain)"/>
    <property type="match status" value="1"/>
</dbReference>
<evidence type="ECO:0000313" key="9">
    <source>
        <dbReference type="Proteomes" id="UP000002432"/>
    </source>
</evidence>
<feature type="domain" description="PAS" evidence="7">
    <location>
        <begin position="19"/>
        <end position="92"/>
    </location>
</feature>
<dbReference type="InterPro" id="IPR000014">
    <property type="entry name" value="PAS"/>
</dbReference>
<dbReference type="STRING" id="204669.Acid345_3018"/>
<protein>
    <recommendedName>
        <fullName evidence="2">histidine kinase</fullName>
        <ecNumber evidence="2">2.7.13.3</ecNumber>
    </recommendedName>
</protein>
<dbReference type="SUPFAM" id="SSF47384">
    <property type="entry name" value="Homodimeric domain of signal transducing histidine kinase"/>
    <property type="match status" value="1"/>
</dbReference>
<organism evidence="8 9">
    <name type="scientific">Koribacter versatilis (strain Ellin345)</name>
    <dbReference type="NCBI Taxonomy" id="204669"/>
    <lineage>
        <taxon>Bacteria</taxon>
        <taxon>Pseudomonadati</taxon>
        <taxon>Acidobacteriota</taxon>
        <taxon>Terriglobia</taxon>
        <taxon>Terriglobales</taxon>
        <taxon>Candidatus Korobacteraceae</taxon>
        <taxon>Candidatus Korobacter</taxon>
    </lineage>
</organism>
<dbReference type="InterPro" id="IPR004358">
    <property type="entry name" value="Sig_transdc_His_kin-like_C"/>
</dbReference>
<dbReference type="SMART" id="SM00387">
    <property type="entry name" value="HATPase_c"/>
    <property type="match status" value="1"/>
</dbReference>
<name>Q1IM81_KORVE</name>
<dbReference type="Pfam" id="PF00512">
    <property type="entry name" value="HisKA"/>
    <property type="match status" value="1"/>
</dbReference>
<sequence length="522" mass="57677">MAESRPTRDTVPPSAGSIDPSLYEAVFHNSLDGILIADDDARYIDVNAAACEIVGRTRKELIGERVGTFVEHPSDAQVLWEKAKQSGTIRAEIAVLRPDGQKRYIEFTAVANFVPGRHLILVRDFTHRRNLDEQIRNASKMEAIGRLAGGVAHDFNNLLMVITSYTELMLDSMADFDPLRKKAQEVLKASARAASLTRQLLAFSRKQVLDPQFQDFNILLREMSKLLGRVLGENVEVKLDLRENLGSVYADRGQIEQIMMHLAVNARDVMPEGGRFTVRTANVDFDGSYSRLPGSPPPGEFVMMSVEDTGNGMSRDVLSHLFEPFFSTKAMGKGTGLGLAAVYGIVKQSGGFIWVDSEEGHGSRFKMYFPRAVQGKEEQLGRRASFIPETRPAVVLLVEDEEALRAAAGDFLETRGYKIMTARDGTEALSMASKFAERIDVLITDLVMPGISGRVLAQELVKIHPETKVMYMSGYDDETVMVNGEIDSSSAFLRKPFRMDALSAKIREVLGEESRSSGSGPT</sequence>
<keyword evidence="8" id="KW-0418">Kinase</keyword>
<dbReference type="Pfam" id="PF08448">
    <property type="entry name" value="PAS_4"/>
    <property type="match status" value="1"/>
</dbReference>
<feature type="modified residue" description="4-aspartylphosphate" evidence="4">
    <location>
        <position position="445"/>
    </location>
</feature>
<evidence type="ECO:0000256" key="2">
    <source>
        <dbReference type="ARBA" id="ARBA00012438"/>
    </source>
</evidence>
<dbReference type="PANTHER" id="PTHR43065:SF42">
    <property type="entry name" value="TWO-COMPONENT SENSOR PPRA"/>
    <property type="match status" value="1"/>
</dbReference>
<dbReference type="InterPro" id="IPR001789">
    <property type="entry name" value="Sig_transdc_resp-reg_receiver"/>
</dbReference>
<gene>
    <name evidence="8" type="ordered locus">Acid345_3018</name>
</gene>
<dbReference type="eggNOG" id="COG3852">
    <property type="taxonomic scope" value="Bacteria"/>
</dbReference>
<dbReference type="InterPro" id="IPR036097">
    <property type="entry name" value="HisK_dim/P_sf"/>
</dbReference>
<evidence type="ECO:0000259" key="5">
    <source>
        <dbReference type="PROSITE" id="PS50109"/>
    </source>
</evidence>
<dbReference type="CDD" id="cd00082">
    <property type="entry name" value="HisKA"/>
    <property type="match status" value="1"/>
</dbReference>
<dbReference type="SUPFAM" id="SSF55874">
    <property type="entry name" value="ATPase domain of HSP90 chaperone/DNA topoisomerase II/histidine kinase"/>
    <property type="match status" value="1"/>
</dbReference>
<evidence type="ECO:0000259" key="7">
    <source>
        <dbReference type="PROSITE" id="PS50112"/>
    </source>
</evidence>
<dbReference type="Gene3D" id="1.10.287.130">
    <property type="match status" value="1"/>
</dbReference>
<dbReference type="PROSITE" id="PS50109">
    <property type="entry name" value="HIS_KIN"/>
    <property type="match status" value="1"/>
</dbReference>
<dbReference type="SMART" id="SM00091">
    <property type="entry name" value="PAS"/>
    <property type="match status" value="1"/>
</dbReference>
<dbReference type="EMBL" id="CP000360">
    <property type="protein sequence ID" value="ABF42019.1"/>
    <property type="molecule type" value="Genomic_DNA"/>
</dbReference>
<evidence type="ECO:0000256" key="1">
    <source>
        <dbReference type="ARBA" id="ARBA00000085"/>
    </source>
</evidence>
<dbReference type="SMART" id="SM00388">
    <property type="entry name" value="HisKA"/>
    <property type="match status" value="1"/>
</dbReference>
<dbReference type="Gene3D" id="3.40.50.2300">
    <property type="match status" value="1"/>
</dbReference>
<keyword evidence="8" id="KW-0808">Transferase</keyword>